<proteinExistence type="predicted"/>
<reference evidence="1" key="1">
    <citation type="submission" date="2023-06" db="EMBL/GenBank/DDBJ databases">
        <title>Identification of two novel mycobacterium reveal diversities and complexities of Mycobacterium gordonae clade.</title>
        <authorList>
            <person name="Matsumoto Y."/>
            <person name="Nakamura S."/>
            <person name="Motooka D."/>
            <person name="Fukushima K."/>
        </authorList>
    </citation>
    <scope>NUCLEOTIDE SEQUENCE</scope>
    <source>
        <strain evidence="1">TY812</strain>
    </source>
</reference>
<name>A0AAJ1W4J3_9MYCO</name>
<accession>A0AAJ1W4J3</accession>
<gene>
    <name evidence="1" type="ORF">QXL92_32850</name>
</gene>
<comment type="caution">
    <text evidence="1">The sequence shown here is derived from an EMBL/GenBank/DDBJ whole genome shotgun (WGS) entry which is preliminary data.</text>
</comment>
<evidence type="ECO:0000313" key="2">
    <source>
        <dbReference type="Proteomes" id="UP001229081"/>
    </source>
</evidence>
<dbReference type="Proteomes" id="UP001229081">
    <property type="component" value="Unassembled WGS sequence"/>
</dbReference>
<organism evidence="1 2">
    <name type="scientific">Mycobacterium paragordonae</name>
    <dbReference type="NCBI Taxonomy" id="1389713"/>
    <lineage>
        <taxon>Bacteria</taxon>
        <taxon>Bacillati</taxon>
        <taxon>Actinomycetota</taxon>
        <taxon>Actinomycetes</taxon>
        <taxon>Mycobacteriales</taxon>
        <taxon>Mycobacteriaceae</taxon>
        <taxon>Mycobacterium</taxon>
    </lineage>
</organism>
<dbReference type="AlphaFoldDB" id="A0AAJ1W4J3"/>
<evidence type="ECO:0000313" key="1">
    <source>
        <dbReference type="EMBL" id="MDP7739520.1"/>
    </source>
</evidence>
<dbReference type="RefSeq" id="WP_306255944.1">
    <property type="nucleotide sequence ID" value="NZ_JAUFSA010000006.1"/>
</dbReference>
<protein>
    <submittedName>
        <fullName evidence="1">Uncharacterized protein</fullName>
    </submittedName>
</protein>
<dbReference type="EMBL" id="JAUFSA010000006">
    <property type="protein sequence ID" value="MDP7739520.1"/>
    <property type="molecule type" value="Genomic_DNA"/>
</dbReference>
<sequence>MTTLHTTVYLNHAHARFFGFDETTAQLGMAESFDLELPEHLTGSAVVDAALDVVFEQLNIDEPEHIWALRYRLAGHRSLSVGDVVVIGETAWVVAPIGWKPISAATLSAAGILR</sequence>